<evidence type="ECO:0000313" key="3">
    <source>
        <dbReference type="Proteomes" id="UP001530377"/>
    </source>
</evidence>
<keyword evidence="3" id="KW-1185">Reference proteome</keyword>
<proteinExistence type="predicted"/>
<dbReference type="EMBL" id="JALLPB020000405">
    <property type="protein sequence ID" value="KAL3809450.1"/>
    <property type="molecule type" value="Genomic_DNA"/>
</dbReference>
<keyword evidence="1" id="KW-1133">Transmembrane helix</keyword>
<keyword evidence="1" id="KW-0472">Membrane</keyword>
<feature type="transmembrane region" description="Helical" evidence="1">
    <location>
        <begin position="42"/>
        <end position="64"/>
    </location>
</feature>
<evidence type="ECO:0000256" key="1">
    <source>
        <dbReference type="SAM" id="Phobius"/>
    </source>
</evidence>
<protein>
    <submittedName>
        <fullName evidence="2">Uncharacterized protein</fullName>
    </submittedName>
</protein>
<name>A0ABD3R8X5_9STRA</name>
<feature type="transmembrane region" description="Helical" evidence="1">
    <location>
        <begin position="18"/>
        <end position="36"/>
    </location>
</feature>
<dbReference type="Proteomes" id="UP001530377">
    <property type="component" value="Unassembled WGS sequence"/>
</dbReference>
<accession>A0ABD3R8X5</accession>
<organism evidence="2 3">
    <name type="scientific">Cyclostephanos tholiformis</name>
    <dbReference type="NCBI Taxonomy" id="382380"/>
    <lineage>
        <taxon>Eukaryota</taxon>
        <taxon>Sar</taxon>
        <taxon>Stramenopiles</taxon>
        <taxon>Ochrophyta</taxon>
        <taxon>Bacillariophyta</taxon>
        <taxon>Coscinodiscophyceae</taxon>
        <taxon>Thalassiosirophycidae</taxon>
        <taxon>Stephanodiscales</taxon>
        <taxon>Stephanodiscaceae</taxon>
        <taxon>Cyclostephanos</taxon>
    </lineage>
</organism>
<keyword evidence="1" id="KW-0812">Transmembrane</keyword>
<evidence type="ECO:0000313" key="2">
    <source>
        <dbReference type="EMBL" id="KAL3809450.1"/>
    </source>
</evidence>
<gene>
    <name evidence="2" type="ORF">ACHAXA_001278</name>
</gene>
<reference evidence="2 3" key="1">
    <citation type="submission" date="2024-10" db="EMBL/GenBank/DDBJ databases">
        <title>Updated reference genomes for cyclostephanoid diatoms.</title>
        <authorList>
            <person name="Roberts W.R."/>
            <person name="Alverson A.J."/>
        </authorList>
    </citation>
    <scope>NUCLEOTIDE SEQUENCE [LARGE SCALE GENOMIC DNA]</scope>
    <source>
        <strain evidence="2 3">AJA228-03</strain>
    </source>
</reference>
<sequence length="85" mass="9733">MADKKTKRYHQGHDIKSLAINFATTLLFLLPFALYFGDERKVTFYTGSVVAFLALAVVLPPFGWMRPHPYSDLPGNKPMLFRKDD</sequence>
<comment type="caution">
    <text evidence="2">The sequence shown here is derived from an EMBL/GenBank/DDBJ whole genome shotgun (WGS) entry which is preliminary data.</text>
</comment>
<dbReference type="AlphaFoldDB" id="A0ABD3R8X5"/>